<organism evidence="1 2">
    <name type="scientific">Oceanispirochaeta crateris</name>
    <dbReference type="NCBI Taxonomy" id="2518645"/>
    <lineage>
        <taxon>Bacteria</taxon>
        <taxon>Pseudomonadati</taxon>
        <taxon>Spirochaetota</taxon>
        <taxon>Spirochaetia</taxon>
        <taxon>Spirochaetales</taxon>
        <taxon>Spirochaetaceae</taxon>
        <taxon>Oceanispirochaeta</taxon>
    </lineage>
</organism>
<evidence type="ECO:0000313" key="1">
    <source>
        <dbReference type="EMBL" id="QEN06804.1"/>
    </source>
</evidence>
<dbReference type="EMBL" id="CP036150">
    <property type="protein sequence ID" value="QEN06804.1"/>
    <property type="molecule type" value="Genomic_DNA"/>
</dbReference>
<dbReference type="RefSeq" id="WP_149484887.1">
    <property type="nucleotide sequence ID" value="NZ_CP036150.1"/>
</dbReference>
<evidence type="ECO:0000313" key="2">
    <source>
        <dbReference type="Proteomes" id="UP000324209"/>
    </source>
</evidence>
<dbReference type="KEGG" id="ock:EXM22_01905"/>
<dbReference type="AlphaFoldDB" id="A0A5C1QJN2"/>
<proteinExistence type="predicted"/>
<dbReference type="OrthoDB" id="1493598at2"/>
<gene>
    <name evidence="1" type="ORF">EXM22_01905</name>
</gene>
<reference evidence="1 2" key="1">
    <citation type="submission" date="2019-02" db="EMBL/GenBank/DDBJ databases">
        <title>Complete Genome Sequence and Methylome Analysis of free living Spirochaetas.</title>
        <authorList>
            <person name="Fomenkov A."/>
            <person name="Dubinina G."/>
            <person name="Leshcheva N."/>
            <person name="Mikheeva N."/>
            <person name="Grabovich M."/>
            <person name="Vincze T."/>
            <person name="Roberts R.J."/>
        </authorList>
    </citation>
    <scope>NUCLEOTIDE SEQUENCE [LARGE SCALE GENOMIC DNA]</scope>
    <source>
        <strain evidence="1 2">K2</strain>
    </source>
</reference>
<dbReference type="Proteomes" id="UP000324209">
    <property type="component" value="Chromosome"/>
</dbReference>
<accession>A0A5C1QJN2</accession>
<protein>
    <submittedName>
        <fullName evidence="1">Uncharacterized protein</fullName>
    </submittedName>
</protein>
<name>A0A5C1QJN2_9SPIO</name>
<keyword evidence="2" id="KW-1185">Reference proteome</keyword>
<sequence length="248" mass="29709">MVIDKINTWPTDLINFFDKNYKKFIGWECKGEYCLSPMKYDLLVHDLINILKKYCLTGYHCTKLLQQEIDNIYKKGLTLQCRSSMQKRIDLIEIDPSKLSILERLKLENQCDEINRKGMIWFCFFYPKMADDHGIMRFFRSWGGEALYNSHERDKETGQFLREIGIPCIIEANVPMKIIPDIRLPYGQVTRVYLEYKGYELENLYEYEGYIIHNLPSKNIIDIHNYPSKRFIELTGCMDWDYRFEKIK</sequence>